<proteinExistence type="predicted"/>
<gene>
    <name evidence="2" type="ORF">mMyoMyo1_010417</name>
</gene>
<evidence type="ECO:0000256" key="1">
    <source>
        <dbReference type="SAM" id="MobiDB-lite"/>
    </source>
</evidence>
<evidence type="ECO:0000313" key="2">
    <source>
        <dbReference type="EMBL" id="KAF6369011.1"/>
    </source>
</evidence>
<dbReference type="Proteomes" id="UP000527355">
    <property type="component" value="Unassembled WGS sequence"/>
</dbReference>
<name>A0A7J7Z4A1_MYOMY</name>
<organism evidence="2 3">
    <name type="scientific">Myotis myotis</name>
    <name type="common">Greater mouse-eared bat</name>
    <name type="synonym">Vespertilio myotis</name>
    <dbReference type="NCBI Taxonomy" id="51298"/>
    <lineage>
        <taxon>Eukaryota</taxon>
        <taxon>Metazoa</taxon>
        <taxon>Chordata</taxon>
        <taxon>Craniata</taxon>
        <taxon>Vertebrata</taxon>
        <taxon>Euteleostomi</taxon>
        <taxon>Mammalia</taxon>
        <taxon>Eutheria</taxon>
        <taxon>Laurasiatheria</taxon>
        <taxon>Chiroptera</taxon>
        <taxon>Yangochiroptera</taxon>
        <taxon>Vespertilionidae</taxon>
        <taxon>Myotis</taxon>
    </lineage>
</organism>
<feature type="compositionally biased region" description="Basic and acidic residues" evidence="1">
    <location>
        <begin position="85"/>
        <end position="121"/>
    </location>
</feature>
<evidence type="ECO:0000313" key="3">
    <source>
        <dbReference type="Proteomes" id="UP000527355"/>
    </source>
</evidence>
<accession>A0A7J7Z4A1</accession>
<sequence length="128" mass="14620">MLICMHTGPLVDLLPPYLLPPNPPRPSCCSLTICLRQLCPCIYYCSKVYNGDHGFLSKLHREQRRRGVREVKGEVRETSQWRKAEIDGQVEGESKGKRSAERKIQEIDGHGTEVTREERGRGNLMRAT</sequence>
<dbReference type="AlphaFoldDB" id="A0A7J7Z4A1"/>
<reference evidence="2 3" key="1">
    <citation type="journal article" date="2020" name="Nature">
        <title>Six reference-quality genomes reveal evolution of bat adaptations.</title>
        <authorList>
            <person name="Jebb D."/>
            <person name="Huang Z."/>
            <person name="Pippel M."/>
            <person name="Hughes G.M."/>
            <person name="Lavrichenko K."/>
            <person name="Devanna P."/>
            <person name="Winkler S."/>
            <person name="Jermiin L.S."/>
            <person name="Skirmuntt E.C."/>
            <person name="Katzourakis A."/>
            <person name="Burkitt-Gray L."/>
            <person name="Ray D.A."/>
            <person name="Sullivan K.A.M."/>
            <person name="Roscito J.G."/>
            <person name="Kirilenko B.M."/>
            <person name="Davalos L.M."/>
            <person name="Corthals A.P."/>
            <person name="Power M.L."/>
            <person name="Jones G."/>
            <person name="Ransome R.D."/>
            <person name="Dechmann D.K.N."/>
            <person name="Locatelli A.G."/>
            <person name="Puechmaille S.J."/>
            <person name="Fedrigo O."/>
            <person name="Jarvis E.D."/>
            <person name="Hiller M."/>
            <person name="Vernes S.C."/>
            <person name="Myers E.W."/>
            <person name="Teeling E.C."/>
        </authorList>
    </citation>
    <scope>NUCLEOTIDE SEQUENCE [LARGE SCALE GENOMIC DNA]</scope>
    <source>
        <strain evidence="2">MMyoMyo1</strain>
        <tissue evidence="2">Flight muscle</tissue>
    </source>
</reference>
<keyword evidence="3" id="KW-1185">Reference proteome</keyword>
<dbReference type="EMBL" id="JABWUV010000003">
    <property type="protein sequence ID" value="KAF6369011.1"/>
    <property type="molecule type" value="Genomic_DNA"/>
</dbReference>
<comment type="caution">
    <text evidence="2">The sequence shown here is derived from an EMBL/GenBank/DDBJ whole genome shotgun (WGS) entry which is preliminary data.</text>
</comment>
<feature type="region of interest" description="Disordered" evidence="1">
    <location>
        <begin position="85"/>
        <end position="128"/>
    </location>
</feature>
<protein>
    <submittedName>
        <fullName evidence="2">Uncharacterized protein</fullName>
    </submittedName>
</protein>